<gene>
    <name evidence="1" type="ORF">AAW51_3337</name>
</gene>
<dbReference type="Proteomes" id="UP000035352">
    <property type="component" value="Chromosome"/>
</dbReference>
<keyword evidence="2" id="KW-1185">Reference proteome</keyword>
<evidence type="ECO:0000313" key="2">
    <source>
        <dbReference type="Proteomes" id="UP000035352"/>
    </source>
</evidence>
<dbReference type="InterPro" id="IPR050509">
    <property type="entry name" value="CoA-transferase_III"/>
</dbReference>
<dbReference type="PATRIC" id="fig|413882.6.peg.3481"/>
<dbReference type="Gene3D" id="3.30.1540.10">
    <property type="entry name" value="formyl-coa transferase, domain 3"/>
    <property type="match status" value="1"/>
</dbReference>
<evidence type="ECO:0000313" key="1">
    <source>
        <dbReference type="EMBL" id="AKJ30028.1"/>
    </source>
</evidence>
<organism evidence="1 2">
    <name type="scientific">Caldimonas brevitalea</name>
    <dbReference type="NCBI Taxonomy" id="413882"/>
    <lineage>
        <taxon>Bacteria</taxon>
        <taxon>Pseudomonadati</taxon>
        <taxon>Pseudomonadota</taxon>
        <taxon>Betaproteobacteria</taxon>
        <taxon>Burkholderiales</taxon>
        <taxon>Sphaerotilaceae</taxon>
        <taxon>Caldimonas</taxon>
    </lineage>
</organism>
<dbReference type="PANTHER" id="PTHR48228">
    <property type="entry name" value="SUCCINYL-COA--D-CITRAMALATE COA-TRANSFERASE"/>
    <property type="match status" value="1"/>
</dbReference>
<dbReference type="RefSeq" id="WP_047195498.1">
    <property type="nucleotide sequence ID" value="NZ_CP011371.1"/>
</dbReference>
<dbReference type="InterPro" id="IPR023606">
    <property type="entry name" value="CoA-Trfase_III_dom_1_sf"/>
</dbReference>
<reference evidence="1 2" key="1">
    <citation type="submission" date="2015-05" db="EMBL/GenBank/DDBJ databases">
        <authorList>
            <person name="Tang B."/>
            <person name="Yu Y."/>
        </authorList>
    </citation>
    <scope>NUCLEOTIDE SEQUENCE [LARGE SCALE GENOMIC DNA]</scope>
    <source>
        <strain evidence="1 2">DSM 7029</strain>
    </source>
</reference>
<dbReference type="EMBL" id="CP011371">
    <property type="protein sequence ID" value="AKJ30028.1"/>
    <property type="molecule type" value="Genomic_DNA"/>
</dbReference>
<dbReference type="GO" id="GO:0003824">
    <property type="term" value="F:catalytic activity"/>
    <property type="evidence" value="ECO:0007669"/>
    <property type="project" value="InterPro"/>
</dbReference>
<dbReference type="Pfam" id="PF02515">
    <property type="entry name" value="CoA_transf_3"/>
    <property type="match status" value="1"/>
</dbReference>
<dbReference type="STRING" id="413882.AAW51_3337"/>
<dbReference type="InterPro" id="IPR044855">
    <property type="entry name" value="CoA-Trfase_III_dom3_sf"/>
</dbReference>
<name>A0A0G3BPW5_9BURK</name>
<protein>
    <submittedName>
        <fullName evidence="1">Carnitine dehydratase</fullName>
    </submittedName>
</protein>
<proteinExistence type="predicted"/>
<dbReference type="InterPro" id="IPR003673">
    <property type="entry name" value="CoA-Trfase_fam_III"/>
</dbReference>
<dbReference type="SUPFAM" id="SSF89796">
    <property type="entry name" value="CoA-transferase family III (CaiB/BaiF)"/>
    <property type="match status" value="1"/>
</dbReference>
<dbReference type="KEGG" id="pbh:AAW51_3337"/>
<dbReference type="OrthoDB" id="5294844at2"/>
<dbReference type="PANTHER" id="PTHR48228:SF5">
    <property type="entry name" value="ALPHA-METHYLACYL-COA RACEMASE"/>
    <property type="match status" value="1"/>
</dbReference>
<dbReference type="AlphaFoldDB" id="A0A0G3BPW5"/>
<accession>A0A0G3BPW5</accession>
<sequence length="352" mass="37793">MNDDDLPLAGTRVLDLTRLLPGPFACWHLRRLGADVLKIEGPGTGGDGARTLLATDAERVAGQPSLFYRLLNEGKRERSLDVRHPEGRHQLLALVGEADVLVEGYRPGVMAALGLGWECLSAVNPRLVMCSISGYGQQGPWANRAGHDLNYIGCAGVLGQITAADGSVAMPNFQIGDLLGGTQAAVSAILAALLAVARSGRGRHLDVSMTHTVFEHNIAARVGAARPGGPAGPGRDLLDGGVPCYNVYRTLDQRWMAVGALELKFWRRVCEVLQRPDWAQRHWALGQEVGGADAMALRADVAERFASRTQSDWVALFDPADCCVTPVLTMEEAVRHPLFAPDRSAPDDLDTP</sequence>
<dbReference type="Gene3D" id="3.40.50.10540">
    <property type="entry name" value="Crotonobetainyl-coa:carnitine coa-transferase, domain 1"/>
    <property type="match status" value="1"/>
</dbReference>